<dbReference type="InterPro" id="IPR036875">
    <property type="entry name" value="Znf_CCHC_sf"/>
</dbReference>
<protein>
    <submittedName>
        <fullName evidence="5">Putative reverse transcriptase domain-containing protein</fullName>
    </submittedName>
</protein>
<dbReference type="SUPFAM" id="SSF57756">
    <property type="entry name" value="Retrovirus zinc finger-like domains"/>
    <property type="match status" value="1"/>
</dbReference>
<name>A0A699Q908_TANCI</name>
<feature type="compositionally biased region" description="Low complexity" evidence="3">
    <location>
        <begin position="140"/>
        <end position="156"/>
    </location>
</feature>
<dbReference type="AlphaFoldDB" id="A0A699Q908"/>
<gene>
    <name evidence="5" type="ORF">Tci_832348</name>
</gene>
<dbReference type="Gene3D" id="4.10.60.10">
    <property type="entry name" value="Zinc finger, CCHC-type"/>
    <property type="match status" value="1"/>
</dbReference>
<feature type="region of interest" description="Disordered" evidence="3">
    <location>
        <begin position="133"/>
        <end position="158"/>
    </location>
</feature>
<keyword evidence="1" id="KW-0479">Metal-binding</keyword>
<dbReference type="PANTHER" id="PTHR15503:SF45">
    <property type="entry name" value="RNA-DIRECTED DNA POLYMERASE HOMOLOG"/>
    <property type="match status" value="1"/>
</dbReference>
<dbReference type="Pfam" id="PF08284">
    <property type="entry name" value="RVP_2"/>
    <property type="match status" value="1"/>
</dbReference>
<dbReference type="GO" id="GO:0008270">
    <property type="term" value="F:zinc ion binding"/>
    <property type="evidence" value="ECO:0007669"/>
    <property type="project" value="UniProtKB-KW"/>
</dbReference>
<keyword evidence="2" id="KW-0175">Coiled coil</keyword>
<dbReference type="GO" id="GO:0003676">
    <property type="term" value="F:nucleic acid binding"/>
    <property type="evidence" value="ECO:0007669"/>
    <property type="project" value="InterPro"/>
</dbReference>
<dbReference type="EMBL" id="BKCJ010985171">
    <property type="protein sequence ID" value="GFC60378.1"/>
    <property type="molecule type" value="Genomic_DNA"/>
</dbReference>
<evidence type="ECO:0000259" key="4">
    <source>
        <dbReference type="PROSITE" id="PS50158"/>
    </source>
</evidence>
<dbReference type="InterPro" id="IPR001878">
    <property type="entry name" value="Znf_CCHC"/>
</dbReference>
<sequence>MVNMRVSYQVDVRSRESSDFYSRHHDAQKDRAAVSAKIEVLRRERLAYEQESIQTHEALARSEAYSRALEARVAVLENQACRHEWQRLTADDLVVQHIMRTQALEAGAHIDTLENTARAYAVGNSDRNIYTGDCRSRPANANNNNTNNNNRNNNNNQKGNDCYECKAQGHFKRNCPKLKNNNRGNQGGNDNAQARVYVVGNAGGNPDNVVVGTFLLNNRYAYILFNMGVDRSFVSTTFSSQIDIAPIALDHHYNVEIANGRIIGLNTIMRDCTLNFLNHPFNIDLLPVELG</sequence>
<dbReference type="PROSITE" id="PS50158">
    <property type="entry name" value="ZF_CCHC"/>
    <property type="match status" value="1"/>
</dbReference>
<dbReference type="GO" id="GO:0003964">
    <property type="term" value="F:RNA-directed DNA polymerase activity"/>
    <property type="evidence" value="ECO:0007669"/>
    <property type="project" value="UniProtKB-KW"/>
</dbReference>
<reference evidence="5" key="1">
    <citation type="journal article" date="2019" name="Sci. Rep.">
        <title>Draft genome of Tanacetum cinerariifolium, the natural source of mosquito coil.</title>
        <authorList>
            <person name="Yamashiro T."/>
            <person name="Shiraishi A."/>
            <person name="Satake H."/>
            <person name="Nakayama K."/>
        </authorList>
    </citation>
    <scope>NUCLEOTIDE SEQUENCE</scope>
</reference>
<feature type="coiled-coil region" evidence="2">
    <location>
        <begin position="24"/>
        <end position="79"/>
    </location>
</feature>
<dbReference type="SMART" id="SM00343">
    <property type="entry name" value="ZnF_C2HC"/>
    <property type="match status" value="1"/>
</dbReference>
<evidence type="ECO:0000313" key="5">
    <source>
        <dbReference type="EMBL" id="GFC60378.1"/>
    </source>
</evidence>
<keyword evidence="5" id="KW-0808">Transferase</keyword>
<keyword evidence="1" id="KW-0863">Zinc-finger</keyword>
<dbReference type="PANTHER" id="PTHR15503">
    <property type="entry name" value="LDOC1 RELATED"/>
    <property type="match status" value="1"/>
</dbReference>
<feature type="domain" description="CCHC-type" evidence="4">
    <location>
        <begin position="162"/>
        <end position="177"/>
    </location>
</feature>
<evidence type="ECO:0000256" key="1">
    <source>
        <dbReference type="PROSITE-ProRule" id="PRU00047"/>
    </source>
</evidence>
<organism evidence="5">
    <name type="scientific">Tanacetum cinerariifolium</name>
    <name type="common">Dalmatian daisy</name>
    <name type="synonym">Chrysanthemum cinerariifolium</name>
    <dbReference type="NCBI Taxonomy" id="118510"/>
    <lineage>
        <taxon>Eukaryota</taxon>
        <taxon>Viridiplantae</taxon>
        <taxon>Streptophyta</taxon>
        <taxon>Embryophyta</taxon>
        <taxon>Tracheophyta</taxon>
        <taxon>Spermatophyta</taxon>
        <taxon>Magnoliopsida</taxon>
        <taxon>eudicotyledons</taxon>
        <taxon>Gunneridae</taxon>
        <taxon>Pentapetalae</taxon>
        <taxon>asterids</taxon>
        <taxon>campanulids</taxon>
        <taxon>Asterales</taxon>
        <taxon>Asteraceae</taxon>
        <taxon>Asteroideae</taxon>
        <taxon>Anthemideae</taxon>
        <taxon>Anthemidinae</taxon>
        <taxon>Tanacetum</taxon>
    </lineage>
</organism>
<evidence type="ECO:0000256" key="3">
    <source>
        <dbReference type="SAM" id="MobiDB-lite"/>
    </source>
</evidence>
<feature type="non-terminal residue" evidence="5">
    <location>
        <position position="291"/>
    </location>
</feature>
<accession>A0A699Q908</accession>
<keyword evidence="5" id="KW-0695">RNA-directed DNA polymerase</keyword>
<comment type="caution">
    <text evidence="5">The sequence shown here is derived from an EMBL/GenBank/DDBJ whole genome shotgun (WGS) entry which is preliminary data.</text>
</comment>
<keyword evidence="5" id="KW-0548">Nucleotidyltransferase</keyword>
<dbReference type="InterPro" id="IPR032567">
    <property type="entry name" value="RTL1-rel"/>
</dbReference>
<keyword evidence="1" id="KW-0862">Zinc</keyword>
<evidence type="ECO:0000256" key="2">
    <source>
        <dbReference type="SAM" id="Coils"/>
    </source>
</evidence>
<proteinExistence type="predicted"/>